<name>A0A974CFT3_XENLA</name>
<feature type="region of interest" description="Disordered" evidence="1">
    <location>
        <begin position="101"/>
        <end position="141"/>
    </location>
</feature>
<dbReference type="Proteomes" id="UP000694892">
    <property type="component" value="Chromosome 7L"/>
</dbReference>
<sequence>LFTDEEPAVAVPISPAYILARASITMFNGFEDEEIPSKSWSVSQQKSRTILESFENPFKMFLPSEDRQAHVSQAAKLDPNTKMFEISKQWKLVSLAQQEKEAKAKEDARRKKREEKAAREQSKKDFKSSVENFKSVREQAK</sequence>
<feature type="non-terminal residue" evidence="2">
    <location>
        <position position="1"/>
    </location>
</feature>
<dbReference type="AlphaFoldDB" id="A0A974CFT3"/>
<accession>A0A974CFT3</accession>
<evidence type="ECO:0000313" key="2">
    <source>
        <dbReference type="EMBL" id="OCT72222.1"/>
    </source>
</evidence>
<reference evidence="3" key="1">
    <citation type="journal article" date="2016" name="Nature">
        <title>Genome evolution in the allotetraploid frog Xenopus laevis.</title>
        <authorList>
            <person name="Session A.M."/>
            <person name="Uno Y."/>
            <person name="Kwon T."/>
            <person name="Chapman J.A."/>
            <person name="Toyoda A."/>
            <person name="Takahashi S."/>
            <person name="Fukui A."/>
            <person name="Hikosaka A."/>
            <person name="Suzuki A."/>
            <person name="Kondo M."/>
            <person name="van Heeringen S.J."/>
            <person name="Quigley I."/>
            <person name="Heinz S."/>
            <person name="Ogino H."/>
            <person name="Ochi H."/>
            <person name="Hellsten U."/>
            <person name="Lyons J.B."/>
            <person name="Simakov O."/>
            <person name="Putnam N."/>
            <person name="Stites J."/>
            <person name="Kuroki Y."/>
            <person name="Tanaka T."/>
            <person name="Michiue T."/>
            <person name="Watanabe M."/>
            <person name="Bogdanovic O."/>
            <person name="Lister R."/>
            <person name="Georgiou G."/>
            <person name="Paranjpe S.S."/>
            <person name="van Kruijsbergen I."/>
            <person name="Shu S."/>
            <person name="Carlson J."/>
            <person name="Kinoshita T."/>
            <person name="Ohta Y."/>
            <person name="Mawaribuchi S."/>
            <person name="Jenkins J."/>
            <person name="Grimwood J."/>
            <person name="Schmutz J."/>
            <person name="Mitros T."/>
            <person name="Mozaffari S.V."/>
            <person name="Suzuki Y."/>
            <person name="Haramoto Y."/>
            <person name="Yamamoto T.S."/>
            <person name="Takagi C."/>
            <person name="Heald R."/>
            <person name="Miller K."/>
            <person name="Haudenschild C."/>
            <person name="Kitzman J."/>
            <person name="Nakayama T."/>
            <person name="Izutsu Y."/>
            <person name="Robert J."/>
            <person name="Fortriede J."/>
            <person name="Burns K."/>
            <person name="Lotay V."/>
            <person name="Karimi K."/>
            <person name="Yasuoka Y."/>
            <person name="Dichmann D.S."/>
            <person name="Flajnik M.F."/>
            <person name="Houston D.W."/>
            <person name="Shendure J."/>
            <person name="DuPasquier L."/>
            <person name="Vize P.D."/>
            <person name="Zorn A.M."/>
            <person name="Ito M."/>
            <person name="Marcotte E.M."/>
            <person name="Wallingford J.B."/>
            <person name="Ito Y."/>
            <person name="Asashima M."/>
            <person name="Ueno N."/>
            <person name="Matsuda Y."/>
            <person name="Veenstra G.J."/>
            <person name="Fujiyama A."/>
            <person name="Harland R.M."/>
            <person name="Taira M."/>
            <person name="Rokhsar D.S."/>
        </authorList>
    </citation>
    <scope>NUCLEOTIDE SEQUENCE [LARGE SCALE GENOMIC DNA]</scope>
    <source>
        <strain evidence="3">J</strain>
    </source>
</reference>
<evidence type="ECO:0000256" key="1">
    <source>
        <dbReference type="SAM" id="MobiDB-lite"/>
    </source>
</evidence>
<protein>
    <submittedName>
        <fullName evidence="2">Uncharacterized protein</fullName>
    </submittedName>
</protein>
<feature type="non-terminal residue" evidence="2">
    <location>
        <position position="141"/>
    </location>
</feature>
<gene>
    <name evidence="2" type="ORF">XELAEV_180351924mg</name>
</gene>
<dbReference type="EMBL" id="CM004478">
    <property type="protein sequence ID" value="OCT72222.1"/>
    <property type="molecule type" value="Genomic_DNA"/>
</dbReference>
<proteinExistence type="predicted"/>
<evidence type="ECO:0000313" key="3">
    <source>
        <dbReference type="Proteomes" id="UP000694892"/>
    </source>
</evidence>
<organism evidence="2 3">
    <name type="scientific">Xenopus laevis</name>
    <name type="common">African clawed frog</name>
    <dbReference type="NCBI Taxonomy" id="8355"/>
    <lineage>
        <taxon>Eukaryota</taxon>
        <taxon>Metazoa</taxon>
        <taxon>Chordata</taxon>
        <taxon>Craniata</taxon>
        <taxon>Vertebrata</taxon>
        <taxon>Euteleostomi</taxon>
        <taxon>Amphibia</taxon>
        <taxon>Batrachia</taxon>
        <taxon>Anura</taxon>
        <taxon>Pipoidea</taxon>
        <taxon>Pipidae</taxon>
        <taxon>Xenopodinae</taxon>
        <taxon>Xenopus</taxon>
        <taxon>Xenopus</taxon>
    </lineage>
</organism>